<organism evidence="4 7">
    <name type="scientific">Methanococcus maripaludis</name>
    <name type="common">Methanococcus deltae</name>
    <dbReference type="NCBI Taxonomy" id="39152"/>
    <lineage>
        <taxon>Archaea</taxon>
        <taxon>Methanobacteriati</taxon>
        <taxon>Methanobacteriota</taxon>
        <taxon>Methanomada group</taxon>
        <taxon>Methanococci</taxon>
        <taxon>Methanococcales</taxon>
        <taxon>Methanococcaceae</taxon>
        <taxon>Methanococcus</taxon>
    </lineage>
</organism>
<evidence type="ECO:0000313" key="8">
    <source>
        <dbReference type="Proteomes" id="UP000567099"/>
    </source>
</evidence>
<sequence>MADYNNAVVFYDTSGIEYSKQIKKTLERGFERECFLINLDNRENTLSRLNLAMKTSKYVIFLFSSMYSNENMLDEAKTAYNSDKYIISLKLDDPELKKQISIHQPEFEDNYSLSKKVNDEVEKLKKMEKKGTDFVESQISFNMGNIYFNFGKYAEAIRCYKKAVKIIPDFVDALHNFNSLSNMNLFDMGEETKKPVLYKDVKIDELVPDIFSKTVQEESEEPQKYSELEPEELEDLILEGEIGENFEETESEDEVTEKIDDKLPEIDESEDNSETQPEDELNENFEEDIKEDIKCETFEVTDPEEKNEISDENLEVSIVEPEFEEESIFELEKETEQPEIEENLESVFEVPEELVEDVEILDAIEEDIENELENSEGLIEEKLETLDELLDKSELESELVEEYTYEIDNKEFLEILSFANTLYESGDFEAAKTEYKKAIALNPGHSEAHNHYGCLLEYLEKYGEAEIEFKKAIALDGSNSKAHNNLATFLAKSEKYDEAEEHYKKAIEIDPDYWAAIYNLAAMYAALKRYDEAVAQVKSMVKIFRSDGNIKEVLELKKLIKHLKKLKIQKS</sequence>
<feature type="compositionally biased region" description="Basic and acidic residues" evidence="3">
    <location>
        <begin position="256"/>
        <end position="265"/>
    </location>
</feature>
<accession>A0A2L1C886</accession>
<gene>
    <name evidence="5" type="ORF">HNP94_000864</name>
    <name evidence="6" type="ORF">HNP96_000151</name>
    <name evidence="4" type="ORF">MMJJ_01200</name>
</gene>
<feature type="repeat" description="TPR" evidence="1">
    <location>
        <begin position="480"/>
        <end position="513"/>
    </location>
</feature>
<dbReference type="Pfam" id="PF00515">
    <property type="entry name" value="TPR_1"/>
    <property type="match status" value="1"/>
</dbReference>
<protein>
    <submittedName>
        <fullName evidence="4">Photosystem I assembly protein Ycf3</fullName>
    </submittedName>
    <submittedName>
        <fullName evidence="5">Tetratricopeptide (TPR) repeat protein</fullName>
    </submittedName>
</protein>
<evidence type="ECO:0000256" key="3">
    <source>
        <dbReference type="SAM" id="MobiDB-lite"/>
    </source>
</evidence>
<evidence type="ECO:0000313" key="4">
    <source>
        <dbReference type="EMBL" id="AVB75539.1"/>
    </source>
</evidence>
<evidence type="ECO:0000313" key="7">
    <source>
        <dbReference type="Proteomes" id="UP000239462"/>
    </source>
</evidence>
<dbReference type="InterPro" id="IPR011990">
    <property type="entry name" value="TPR-like_helical_dom_sf"/>
</dbReference>
<dbReference type="AlphaFoldDB" id="A0A2L1C886"/>
<reference evidence="5 8" key="3">
    <citation type="submission" date="2020-07" db="EMBL/GenBank/DDBJ databases">
        <title>Genomic Encyclopedia of Type Strains, Phase IV (KMG-V): Genome sequencing to study the core and pangenomes of soil and plant-associated prokaryotes.</title>
        <authorList>
            <person name="Whitman W."/>
        </authorList>
    </citation>
    <scope>NUCLEOTIDE SEQUENCE [LARGE SCALE GENOMIC DNA]</scope>
    <source>
        <strain evidence="5 8">C13</strain>
        <strain evidence="6 9">D1</strain>
    </source>
</reference>
<evidence type="ECO:0000313" key="5">
    <source>
        <dbReference type="EMBL" id="MBA2863864.1"/>
    </source>
</evidence>
<feature type="coiled-coil region" evidence="2">
    <location>
        <begin position="361"/>
        <end position="392"/>
    </location>
</feature>
<reference evidence="4" key="2">
    <citation type="submission" date="2018-02" db="EMBL/GenBank/DDBJ databases">
        <title>Complete genome sequence of the Methanococcus maripaludis type strain JJ (DSM 2067), a model for selenoprotein synthesis in Archaea.</title>
        <authorList>
            <person name="Poehlein A."/>
            <person name="Heym D."/>
            <person name="Quitzke V."/>
            <person name="Fersch J."/>
            <person name="Daniel R."/>
            <person name="Rother M."/>
        </authorList>
    </citation>
    <scope>NUCLEOTIDE SEQUENCE [LARGE SCALE GENOMIC DNA]</scope>
    <source>
        <strain evidence="4">DSM 2067</strain>
    </source>
</reference>
<dbReference type="PANTHER" id="PTHR12558:SF13">
    <property type="entry name" value="CELL DIVISION CYCLE PROTEIN 27 HOMOLOG"/>
    <property type="match status" value="1"/>
</dbReference>
<dbReference type="Proteomes" id="UP000239462">
    <property type="component" value="Chromosome"/>
</dbReference>
<dbReference type="Proteomes" id="UP000590564">
    <property type="component" value="Unassembled WGS sequence"/>
</dbReference>
<proteinExistence type="predicted"/>
<dbReference type="SMART" id="SM00028">
    <property type="entry name" value="TPR"/>
    <property type="match status" value="5"/>
</dbReference>
<dbReference type="Gene3D" id="1.25.40.10">
    <property type="entry name" value="Tetratricopeptide repeat domain"/>
    <property type="match status" value="3"/>
</dbReference>
<feature type="repeat" description="TPR" evidence="1">
    <location>
        <begin position="412"/>
        <end position="445"/>
    </location>
</feature>
<dbReference type="EMBL" id="CP026606">
    <property type="protein sequence ID" value="AVB75539.1"/>
    <property type="molecule type" value="Genomic_DNA"/>
</dbReference>
<keyword evidence="2" id="KW-0175">Coiled coil</keyword>
<feature type="region of interest" description="Disordered" evidence="3">
    <location>
        <begin position="243"/>
        <end position="283"/>
    </location>
</feature>
<feature type="compositionally biased region" description="Acidic residues" evidence="3">
    <location>
        <begin position="266"/>
        <end position="283"/>
    </location>
</feature>
<dbReference type="Pfam" id="PF13432">
    <property type="entry name" value="TPR_16"/>
    <property type="match status" value="1"/>
</dbReference>
<dbReference type="RefSeq" id="WP_104837217.1">
    <property type="nucleotide sequence ID" value="NZ_CP026606.1"/>
</dbReference>
<dbReference type="Pfam" id="PF14559">
    <property type="entry name" value="TPR_19"/>
    <property type="match status" value="1"/>
</dbReference>
<dbReference type="EMBL" id="JACDUO010000001">
    <property type="protein sequence ID" value="MBA2863864.1"/>
    <property type="molecule type" value="Genomic_DNA"/>
</dbReference>
<dbReference type="KEGG" id="mmad:MMJJ_01200"/>
<dbReference type="GeneID" id="36101214"/>
<keyword evidence="1" id="KW-0802">TPR repeat</keyword>
<evidence type="ECO:0000256" key="2">
    <source>
        <dbReference type="SAM" id="Coils"/>
    </source>
</evidence>
<dbReference type="PROSITE" id="PS50005">
    <property type="entry name" value="TPR"/>
    <property type="match status" value="3"/>
</dbReference>
<name>A0A2L1C886_METMI</name>
<evidence type="ECO:0000313" key="9">
    <source>
        <dbReference type="Proteomes" id="UP000590564"/>
    </source>
</evidence>
<dbReference type="EMBL" id="JACHED010000001">
    <property type="protein sequence ID" value="MBB6496130.1"/>
    <property type="molecule type" value="Genomic_DNA"/>
</dbReference>
<reference evidence="7" key="1">
    <citation type="journal article" date="2018" name="Genome Announc.">
        <title>Complete Genome Sequence of the Methanococcus maripaludis Type Strain JJ (DSM 2067), a Model for Selenoprotein Synthesis in Archaea.</title>
        <authorList>
            <person name="Poehlein A."/>
            <person name="Heym D."/>
            <person name="Quitzke V."/>
            <person name="Fersch J."/>
            <person name="Daniel R."/>
            <person name="Rother M."/>
        </authorList>
    </citation>
    <scope>NUCLEOTIDE SEQUENCE [LARGE SCALE GENOMIC DNA]</scope>
    <source>
        <strain evidence="7">DSM 2067</strain>
    </source>
</reference>
<evidence type="ECO:0000256" key="1">
    <source>
        <dbReference type="PROSITE-ProRule" id="PRU00339"/>
    </source>
</evidence>
<dbReference type="PANTHER" id="PTHR12558">
    <property type="entry name" value="CELL DIVISION CYCLE 16,23,27"/>
    <property type="match status" value="1"/>
</dbReference>
<dbReference type="InterPro" id="IPR019734">
    <property type="entry name" value="TPR_rpt"/>
</dbReference>
<dbReference type="Proteomes" id="UP000567099">
    <property type="component" value="Unassembled WGS sequence"/>
</dbReference>
<evidence type="ECO:0000313" key="6">
    <source>
        <dbReference type="EMBL" id="MBB6496130.1"/>
    </source>
</evidence>
<feature type="compositionally biased region" description="Acidic residues" evidence="3">
    <location>
        <begin position="243"/>
        <end position="255"/>
    </location>
</feature>
<dbReference type="PROSITE" id="PS50293">
    <property type="entry name" value="TPR_REGION"/>
    <property type="match status" value="2"/>
</dbReference>
<feature type="repeat" description="TPR" evidence="1">
    <location>
        <begin position="137"/>
        <end position="170"/>
    </location>
</feature>
<dbReference type="SUPFAM" id="SSF48452">
    <property type="entry name" value="TPR-like"/>
    <property type="match status" value="2"/>
</dbReference>